<evidence type="ECO:0000313" key="8">
    <source>
        <dbReference type="Proteomes" id="UP000748752"/>
    </source>
</evidence>
<keyword evidence="4" id="KW-1278">Translocase</keyword>
<dbReference type="PANTHER" id="PTHR42794:SF1">
    <property type="entry name" value="HEMIN IMPORT ATP-BINDING PROTEIN HMUV"/>
    <property type="match status" value="1"/>
</dbReference>
<name>A0ABS1CCY1_9GAMM</name>
<evidence type="ECO:0000256" key="2">
    <source>
        <dbReference type="ARBA" id="ARBA00022741"/>
    </source>
</evidence>
<gene>
    <name evidence="7" type="ORF">CKO31_02325</name>
</gene>
<dbReference type="Proteomes" id="UP000748752">
    <property type="component" value="Unassembled WGS sequence"/>
</dbReference>
<evidence type="ECO:0000256" key="4">
    <source>
        <dbReference type="ARBA" id="ARBA00022967"/>
    </source>
</evidence>
<feature type="domain" description="ABC transporter" evidence="6">
    <location>
        <begin position="9"/>
        <end position="244"/>
    </location>
</feature>
<reference evidence="7 8" key="1">
    <citation type="journal article" date="2020" name="Microorganisms">
        <title>Osmotic Adaptation and Compatible Solute Biosynthesis of Phototrophic Bacteria as Revealed from Genome Analyses.</title>
        <authorList>
            <person name="Imhoff J.F."/>
            <person name="Rahn T."/>
            <person name="Kunzel S."/>
            <person name="Keller A."/>
            <person name="Neulinger S.C."/>
        </authorList>
    </citation>
    <scope>NUCLEOTIDE SEQUENCE [LARGE SCALE GENOMIC DNA]</scope>
    <source>
        <strain evidence="7 8">DSM 6210</strain>
    </source>
</reference>
<evidence type="ECO:0000259" key="6">
    <source>
        <dbReference type="PROSITE" id="PS50893"/>
    </source>
</evidence>
<dbReference type="PROSITE" id="PS00211">
    <property type="entry name" value="ABC_TRANSPORTER_1"/>
    <property type="match status" value="1"/>
</dbReference>
<dbReference type="InterPro" id="IPR027417">
    <property type="entry name" value="P-loop_NTPase"/>
</dbReference>
<dbReference type="InterPro" id="IPR017871">
    <property type="entry name" value="ABC_transporter-like_CS"/>
</dbReference>
<keyword evidence="1" id="KW-0813">Transport</keyword>
<dbReference type="SMART" id="SM00382">
    <property type="entry name" value="AAA"/>
    <property type="match status" value="1"/>
</dbReference>
<dbReference type="PROSITE" id="PS50893">
    <property type="entry name" value="ABC_TRANSPORTER_2"/>
    <property type="match status" value="1"/>
</dbReference>
<comment type="function">
    <text evidence="5">Part of the ABC transporter complex HmuTUV involved in hemin import. Responsible for energy coupling to the transport system.</text>
</comment>
<evidence type="ECO:0000313" key="7">
    <source>
        <dbReference type="EMBL" id="MBK1629593.1"/>
    </source>
</evidence>
<evidence type="ECO:0000256" key="1">
    <source>
        <dbReference type="ARBA" id="ARBA00022448"/>
    </source>
</evidence>
<sequence length="283" mass="29940">MSRESKSLLSVTGLSVHLGGRALVQEVDLRVEHGEILGLIGPNGAGKSTVVKAVAQVLPHQGEIRLDGQRIARLGARARARRLAYLSQDDQVQWPITVAELVALGRYPHRSGWGGAPGAGDLAAVDAAMQAADVWSLRRRRADQLSGGERARARLARVLAVQAPLVLADEPVAALDPRHQLEVMALLRGHCADGGGAIVVLHDLTLASRFCDRLLLLDRGEPVATGAVDAVLAPANLRAVYGIDAVTGVHAGQSYIVPWSLEEDAVRQPDESGSQNANANPSH</sequence>
<dbReference type="PANTHER" id="PTHR42794">
    <property type="entry name" value="HEMIN IMPORT ATP-BINDING PROTEIN HMUV"/>
    <property type="match status" value="1"/>
</dbReference>
<organism evidence="7 8">
    <name type="scientific">Thiohalocapsa halophila</name>
    <dbReference type="NCBI Taxonomy" id="69359"/>
    <lineage>
        <taxon>Bacteria</taxon>
        <taxon>Pseudomonadati</taxon>
        <taxon>Pseudomonadota</taxon>
        <taxon>Gammaproteobacteria</taxon>
        <taxon>Chromatiales</taxon>
        <taxon>Chromatiaceae</taxon>
        <taxon>Thiohalocapsa</taxon>
    </lineage>
</organism>
<proteinExistence type="predicted"/>
<dbReference type="InterPro" id="IPR003439">
    <property type="entry name" value="ABC_transporter-like_ATP-bd"/>
</dbReference>
<accession>A0ABS1CCY1</accession>
<dbReference type="SUPFAM" id="SSF52540">
    <property type="entry name" value="P-loop containing nucleoside triphosphate hydrolases"/>
    <property type="match status" value="1"/>
</dbReference>
<dbReference type="EMBL" id="NRRV01000003">
    <property type="protein sequence ID" value="MBK1629593.1"/>
    <property type="molecule type" value="Genomic_DNA"/>
</dbReference>
<keyword evidence="3" id="KW-0067">ATP-binding</keyword>
<dbReference type="Pfam" id="PF00005">
    <property type="entry name" value="ABC_tran"/>
    <property type="match status" value="1"/>
</dbReference>
<dbReference type="InterPro" id="IPR003593">
    <property type="entry name" value="AAA+_ATPase"/>
</dbReference>
<dbReference type="Gene3D" id="3.40.50.300">
    <property type="entry name" value="P-loop containing nucleotide triphosphate hydrolases"/>
    <property type="match status" value="1"/>
</dbReference>
<keyword evidence="2" id="KW-0547">Nucleotide-binding</keyword>
<comment type="caution">
    <text evidence="7">The sequence shown here is derived from an EMBL/GenBank/DDBJ whole genome shotgun (WGS) entry which is preliminary data.</text>
</comment>
<evidence type="ECO:0000256" key="5">
    <source>
        <dbReference type="ARBA" id="ARBA00037066"/>
    </source>
</evidence>
<keyword evidence="8" id="KW-1185">Reference proteome</keyword>
<evidence type="ECO:0000256" key="3">
    <source>
        <dbReference type="ARBA" id="ARBA00022840"/>
    </source>
</evidence>
<protein>
    <submittedName>
        <fullName evidence="7">ABC transporter</fullName>
    </submittedName>
</protein>